<keyword evidence="4 5" id="KW-0472">Membrane</keyword>
<evidence type="ECO:0000256" key="2">
    <source>
        <dbReference type="ARBA" id="ARBA00022692"/>
    </source>
</evidence>
<evidence type="ECO:0000259" key="6">
    <source>
        <dbReference type="Pfam" id="PF04932"/>
    </source>
</evidence>
<dbReference type="PANTHER" id="PTHR37422:SF13">
    <property type="entry name" value="LIPOPOLYSACCHARIDE BIOSYNTHESIS PROTEIN PA4999-RELATED"/>
    <property type="match status" value="1"/>
</dbReference>
<keyword evidence="2 5" id="KW-0812">Transmembrane</keyword>
<evidence type="ECO:0000256" key="1">
    <source>
        <dbReference type="ARBA" id="ARBA00004141"/>
    </source>
</evidence>
<organism evidence="7 8">
    <name type="scientific">Sphingomonas rhizophila</name>
    <dbReference type="NCBI Taxonomy" id="2071607"/>
    <lineage>
        <taxon>Bacteria</taxon>
        <taxon>Pseudomonadati</taxon>
        <taxon>Pseudomonadota</taxon>
        <taxon>Alphaproteobacteria</taxon>
        <taxon>Sphingomonadales</taxon>
        <taxon>Sphingomonadaceae</taxon>
        <taxon>Sphingomonas</taxon>
    </lineage>
</organism>
<dbReference type="Proteomes" id="UP000515955">
    <property type="component" value="Chromosome"/>
</dbReference>
<dbReference type="KEGG" id="srhi:H9L12_07725"/>
<evidence type="ECO:0000313" key="8">
    <source>
        <dbReference type="Proteomes" id="UP000515955"/>
    </source>
</evidence>
<feature type="transmembrane region" description="Helical" evidence="5">
    <location>
        <begin position="173"/>
        <end position="193"/>
    </location>
</feature>
<keyword evidence="3 5" id="KW-1133">Transmembrane helix</keyword>
<evidence type="ECO:0000256" key="5">
    <source>
        <dbReference type="SAM" id="Phobius"/>
    </source>
</evidence>
<accession>A0A7G9S8S5</accession>
<protein>
    <recommendedName>
        <fullName evidence="6">O-antigen ligase-related domain-containing protein</fullName>
    </recommendedName>
</protein>
<name>A0A7G9S8S5_9SPHN</name>
<sequence>MAPAAVALFLASLIVQRPIATVGGFGIILPDLAAVPLALLAVTAAVREPARLRKIASHPLVIAIAIYLAAMLFSPVVSSDRTASLHKLATQIYLLGLPVVVALALPDLLALRDAVRGWLGGTALLLALAVVGLAAWLADPSGGLHRALDNGPGSLAPGPYPRLMLSFANPNMMAHYLGLTAPLVLAARAIGWIGSGAAKLLVAMIFVTALAAVSPQLAGLLFAMGWWFWLERRRDRPFAAATALIAALGVVVVMQVVASVVPAAPTVRVEAWRAAFESWRQAPLLGRGLGVDAVAVRFTTPDGVLHTLNDAHNQALSLLAQVGIAGLAAFGWLLWRIAAQLRDSGDPLGQALAVALITGAAIQGLTGSFEDSRAWWAMLGLLLAASVRRESSTT</sequence>
<dbReference type="GO" id="GO:0016020">
    <property type="term" value="C:membrane"/>
    <property type="evidence" value="ECO:0007669"/>
    <property type="project" value="UniProtKB-SubCell"/>
</dbReference>
<comment type="subcellular location">
    <subcellularLocation>
        <location evidence="1">Membrane</location>
        <topology evidence="1">Multi-pass membrane protein</topology>
    </subcellularLocation>
</comment>
<dbReference type="Pfam" id="PF04932">
    <property type="entry name" value="Wzy_C"/>
    <property type="match status" value="1"/>
</dbReference>
<dbReference type="AlphaFoldDB" id="A0A7G9S8S5"/>
<feature type="transmembrane region" description="Helical" evidence="5">
    <location>
        <begin position="315"/>
        <end position="335"/>
    </location>
</feature>
<feature type="transmembrane region" description="Helical" evidence="5">
    <location>
        <begin position="26"/>
        <end position="46"/>
    </location>
</feature>
<feature type="transmembrane region" description="Helical" evidence="5">
    <location>
        <begin position="58"/>
        <end position="78"/>
    </location>
</feature>
<feature type="transmembrane region" description="Helical" evidence="5">
    <location>
        <begin position="241"/>
        <end position="264"/>
    </location>
</feature>
<dbReference type="InterPro" id="IPR051533">
    <property type="entry name" value="WaaL-like"/>
</dbReference>
<feature type="transmembrane region" description="Helical" evidence="5">
    <location>
        <begin position="200"/>
        <end position="229"/>
    </location>
</feature>
<evidence type="ECO:0000256" key="3">
    <source>
        <dbReference type="ARBA" id="ARBA00022989"/>
    </source>
</evidence>
<evidence type="ECO:0000256" key="4">
    <source>
        <dbReference type="ARBA" id="ARBA00023136"/>
    </source>
</evidence>
<dbReference type="RefSeq" id="WP_187541250.1">
    <property type="nucleotide sequence ID" value="NZ_CP060717.1"/>
</dbReference>
<feature type="domain" description="O-antigen ligase-related" evidence="6">
    <location>
        <begin position="201"/>
        <end position="330"/>
    </location>
</feature>
<dbReference type="InterPro" id="IPR007016">
    <property type="entry name" value="O-antigen_ligase-rel_domated"/>
</dbReference>
<feature type="transmembrane region" description="Helical" evidence="5">
    <location>
        <begin position="347"/>
        <end position="369"/>
    </location>
</feature>
<feature type="transmembrane region" description="Helical" evidence="5">
    <location>
        <begin position="90"/>
        <end position="111"/>
    </location>
</feature>
<feature type="transmembrane region" description="Helical" evidence="5">
    <location>
        <begin position="118"/>
        <end position="138"/>
    </location>
</feature>
<evidence type="ECO:0000313" key="7">
    <source>
        <dbReference type="EMBL" id="QNN64250.1"/>
    </source>
</evidence>
<gene>
    <name evidence="7" type="ORF">H9L12_07725</name>
</gene>
<dbReference type="PANTHER" id="PTHR37422">
    <property type="entry name" value="TEICHURONIC ACID BIOSYNTHESIS PROTEIN TUAE"/>
    <property type="match status" value="1"/>
</dbReference>
<dbReference type="EMBL" id="CP060717">
    <property type="protein sequence ID" value="QNN64250.1"/>
    <property type="molecule type" value="Genomic_DNA"/>
</dbReference>
<proteinExistence type="predicted"/>
<keyword evidence="8" id="KW-1185">Reference proteome</keyword>
<reference evidence="7 8" key="1">
    <citation type="submission" date="2020-08" db="EMBL/GenBank/DDBJ databases">
        <title>Genome sequence of Sphingomonas rhizophila KACC 19189T.</title>
        <authorList>
            <person name="Hyun D.-W."/>
            <person name="Bae J.-W."/>
        </authorList>
    </citation>
    <scope>NUCLEOTIDE SEQUENCE [LARGE SCALE GENOMIC DNA]</scope>
    <source>
        <strain evidence="7 8">KACC 19189</strain>
    </source>
</reference>